<dbReference type="CDD" id="cd12797">
    <property type="entry name" value="M23_peptidase"/>
    <property type="match status" value="1"/>
</dbReference>
<gene>
    <name evidence="3" type="ORF">DNU24_07700</name>
</gene>
<protein>
    <submittedName>
        <fullName evidence="3">M23 family peptidase</fullName>
    </submittedName>
</protein>
<dbReference type="PANTHER" id="PTHR21666">
    <property type="entry name" value="PEPTIDASE-RELATED"/>
    <property type="match status" value="1"/>
</dbReference>
<evidence type="ECO:0000313" key="3">
    <source>
        <dbReference type="EMBL" id="ECJ4505618.1"/>
    </source>
</evidence>
<dbReference type="InterPro" id="IPR011055">
    <property type="entry name" value="Dup_hybrid_motif"/>
</dbReference>
<sequence length="440" mass="48900">MSFLLLSGALLTLQPVCPVQPESHFPVYIALKESVKRDDLGSSVGLLDPVSSNICSAAQGITLSSLLDYQTFFDRYVAPPAHRLIVPDLAHRFCFSQDTIRQRLSVWNYTRALNVFGDIHCSVSEDAFQAQEYAEAHAFSASSLVIEAKQPVVSDVQKPSETETPAQFAELTEEEKVLQTDDADIGSSIFSVMNATVPTSSEPPPKWRPVFSQKSHASHFLFPLTKSMYVTSPFGLRYHPILHSFIRHEGTDFRAPNNSEVMAIADGEVTETGYGPVTGFYVTLRHADGWSSRYLHLNQTGVSKNQYVYKGNVIGLSGDTGRANGPHLHLEVSHNNQMMDPMKLTYEQRYTSVPMGETPPPVENTAATPAAEPVDMTPTIAVVVGEGKDQQFGVRIGHKMEMYHLQEPIETEEGIWRIVNKFGKFKLRKVEDNKIKADPK</sequence>
<comment type="caution">
    <text evidence="3">The sequence shown here is derived from an EMBL/GenBank/DDBJ whole genome shotgun (WGS) entry which is preliminary data.</text>
</comment>
<dbReference type="Proteomes" id="UP000839747">
    <property type="component" value="Unassembled WGS sequence"/>
</dbReference>
<dbReference type="GO" id="GO:0004222">
    <property type="term" value="F:metalloendopeptidase activity"/>
    <property type="evidence" value="ECO:0007669"/>
    <property type="project" value="TreeGrafter"/>
</dbReference>
<dbReference type="InterPro" id="IPR050570">
    <property type="entry name" value="Cell_wall_metabolism_enzyme"/>
</dbReference>
<evidence type="ECO:0000259" key="2">
    <source>
        <dbReference type="Pfam" id="PF01551"/>
    </source>
</evidence>
<proteinExistence type="predicted"/>
<reference evidence="3" key="1">
    <citation type="submission" date="2018-06" db="EMBL/GenBank/DDBJ databases">
        <authorList>
            <person name="Ashton P.M."/>
            <person name="Dallman T."/>
            <person name="Nair S."/>
            <person name="De Pinna E."/>
            <person name="Peters T."/>
            <person name="Grant K."/>
        </authorList>
    </citation>
    <scope>NUCLEOTIDE SEQUENCE [LARGE SCALE GENOMIC DNA]</scope>
    <source>
        <strain evidence="3">318584</strain>
    </source>
</reference>
<keyword evidence="1" id="KW-0732">Signal</keyword>
<dbReference type="AlphaFoldDB" id="A0A5Y3X953"/>
<feature type="domain" description="M23ase beta-sheet core" evidence="2">
    <location>
        <begin position="248"/>
        <end position="341"/>
    </location>
</feature>
<dbReference type="EMBL" id="AAIYKG010000006">
    <property type="protein sequence ID" value="ECJ4505618.1"/>
    <property type="molecule type" value="Genomic_DNA"/>
</dbReference>
<accession>A0A5Y3X953</accession>
<dbReference type="PANTHER" id="PTHR21666:SF289">
    <property type="entry name" value="L-ALA--D-GLU ENDOPEPTIDASE"/>
    <property type="match status" value="1"/>
</dbReference>
<dbReference type="Pfam" id="PF01551">
    <property type="entry name" value="Peptidase_M23"/>
    <property type="match status" value="1"/>
</dbReference>
<organism evidence="3">
    <name type="scientific">Salmonella enterica subsp. salamae</name>
    <dbReference type="NCBI Taxonomy" id="59202"/>
    <lineage>
        <taxon>Bacteria</taxon>
        <taxon>Pseudomonadati</taxon>
        <taxon>Pseudomonadota</taxon>
        <taxon>Gammaproteobacteria</taxon>
        <taxon>Enterobacterales</taxon>
        <taxon>Enterobacteriaceae</taxon>
        <taxon>Salmonella</taxon>
    </lineage>
</organism>
<dbReference type="InterPro" id="IPR016047">
    <property type="entry name" value="M23ase_b-sheet_dom"/>
</dbReference>
<evidence type="ECO:0000256" key="1">
    <source>
        <dbReference type="ARBA" id="ARBA00022729"/>
    </source>
</evidence>
<name>A0A5Y3X953_SALER</name>
<dbReference type="SUPFAM" id="SSF51261">
    <property type="entry name" value="Duplicated hybrid motif"/>
    <property type="match status" value="1"/>
</dbReference>
<dbReference type="Gene3D" id="2.70.70.10">
    <property type="entry name" value="Glucose Permease (Domain IIA)"/>
    <property type="match status" value="1"/>
</dbReference>